<proteinExistence type="predicted"/>
<evidence type="ECO:0000313" key="3">
    <source>
        <dbReference type="Proteomes" id="UP001197875"/>
    </source>
</evidence>
<dbReference type="PROSITE" id="PS50943">
    <property type="entry name" value="HTH_CROC1"/>
    <property type="match status" value="1"/>
</dbReference>
<gene>
    <name evidence="2" type="ORF">LKD71_10685</name>
</gene>
<dbReference type="GO" id="GO:0003677">
    <property type="term" value="F:DNA binding"/>
    <property type="evidence" value="ECO:0007669"/>
    <property type="project" value="InterPro"/>
</dbReference>
<dbReference type="InterPro" id="IPR010982">
    <property type="entry name" value="Lambda_DNA-bd_dom_sf"/>
</dbReference>
<feature type="domain" description="HTH cro/C1-type" evidence="1">
    <location>
        <begin position="14"/>
        <end position="67"/>
    </location>
</feature>
<reference evidence="2 3" key="1">
    <citation type="submission" date="2021-10" db="EMBL/GenBank/DDBJ databases">
        <title>Anaerobic single-cell dispensing facilitates the cultivation of human gut bacteria.</title>
        <authorList>
            <person name="Afrizal A."/>
        </authorList>
    </citation>
    <scope>NUCLEOTIDE SEQUENCE [LARGE SCALE GENOMIC DNA]</scope>
    <source>
        <strain evidence="2 3">CLA-AA-H277</strain>
    </source>
</reference>
<dbReference type="Gene3D" id="1.10.260.40">
    <property type="entry name" value="lambda repressor-like DNA-binding domains"/>
    <property type="match status" value="1"/>
</dbReference>
<keyword evidence="3" id="KW-1185">Reference proteome</keyword>
<evidence type="ECO:0000313" key="2">
    <source>
        <dbReference type="EMBL" id="MCC2190266.1"/>
    </source>
</evidence>
<protein>
    <submittedName>
        <fullName evidence="2">Helix-turn-helix domain-containing protein</fullName>
    </submittedName>
</protein>
<dbReference type="CDD" id="cd00093">
    <property type="entry name" value="HTH_XRE"/>
    <property type="match status" value="1"/>
</dbReference>
<dbReference type="SMART" id="SM00530">
    <property type="entry name" value="HTH_XRE"/>
    <property type="match status" value="1"/>
</dbReference>
<dbReference type="Pfam" id="PF13560">
    <property type="entry name" value="HTH_31"/>
    <property type="match status" value="1"/>
</dbReference>
<dbReference type="AlphaFoldDB" id="A0AAE3DT18"/>
<accession>A0AAE3DT18</accession>
<dbReference type="InterPro" id="IPR001387">
    <property type="entry name" value="Cro/C1-type_HTH"/>
</dbReference>
<name>A0AAE3DT18_9FIRM</name>
<dbReference type="EMBL" id="JAJEPR010000017">
    <property type="protein sequence ID" value="MCC2190266.1"/>
    <property type="molecule type" value="Genomic_DNA"/>
</dbReference>
<dbReference type="RefSeq" id="WP_227615396.1">
    <property type="nucleotide sequence ID" value="NZ_JAJEPR010000017.1"/>
</dbReference>
<organism evidence="2 3">
    <name type="scientific">Fusicatenibacter faecihominis</name>
    <dbReference type="NCBI Taxonomy" id="2881276"/>
    <lineage>
        <taxon>Bacteria</taxon>
        <taxon>Bacillati</taxon>
        <taxon>Bacillota</taxon>
        <taxon>Clostridia</taxon>
        <taxon>Lachnospirales</taxon>
        <taxon>Lachnospiraceae</taxon>
        <taxon>Fusicatenibacter</taxon>
    </lineage>
</organism>
<sequence length="158" mass="18231">MGRKSTRENKTIYQKLREENDLTREKAAELLEFISEDRLERIENEKSEPAPEDVIRMAEVYKAPELCNYYCSHECPIGRKYVPPIEMTELPAIILETVASLNAVYPLTNRLIEISRDGQISEDESPDFSNIQENLEKVSLAIEALQLWVEKEVQKADS</sequence>
<evidence type="ECO:0000259" key="1">
    <source>
        <dbReference type="PROSITE" id="PS50943"/>
    </source>
</evidence>
<comment type="caution">
    <text evidence="2">The sequence shown here is derived from an EMBL/GenBank/DDBJ whole genome shotgun (WGS) entry which is preliminary data.</text>
</comment>
<dbReference type="Proteomes" id="UP001197875">
    <property type="component" value="Unassembled WGS sequence"/>
</dbReference>